<dbReference type="Proteomes" id="UP000249390">
    <property type="component" value="Unassembled WGS sequence"/>
</dbReference>
<proteinExistence type="predicted"/>
<dbReference type="PANTHER" id="PTHR31533:SF35">
    <property type="entry name" value="GPI-ANCHORED PROTEIN LLG2-RELATED"/>
    <property type="match status" value="1"/>
</dbReference>
<feature type="domain" description="GPI-anchored protein LLG1-like" evidence="3">
    <location>
        <begin position="71"/>
        <end position="147"/>
    </location>
</feature>
<gene>
    <name evidence="4" type="ORF">DM860_008770</name>
</gene>
<protein>
    <recommendedName>
        <fullName evidence="3">GPI-anchored protein LLG1-like domain-containing protein</fullName>
    </recommendedName>
</protein>
<keyword evidence="2" id="KW-0732">Signal</keyword>
<feature type="signal peptide" evidence="2">
    <location>
        <begin position="1"/>
        <end position="36"/>
    </location>
</feature>
<dbReference type="PANTHER" id="PTHR31533">
    <property type="entry name" value="GPI-ANCHORED PROTEIN LLG1-RELATED-RELATED"/>
    <property type="match status" value="1"/>
</dbReference>
<dbReference type="AlphaFoldDB" id="A0A328D5E1"/>
<name>A0A328D5E1_9ASTE</name>
<feature type="chain" id="PRO_5016371696" description="GPI-anchored protein LLG1-like domain-containing protein" evidence="2">
    <location>
        <begin position="37"/>
        <end position="193"/>
    </location>
</feature>
<dbReference type="EMBL" id="NQVE01000192">
    <property type="protein sequence ID" value="RAL41072.1"/>
    <property type="molecule type" value="Genomic_DNA"/>
</dbReference>
<keyword evidence="5" id="KW-1185">Reference proteome</keyword>
<reference evidence="4 5" key="1">
    <citation type="submission" date="2018-06" db="EMBL/GenBank/DDBJ databases">
        <title>The Genome of Cuscuta australis (Dodder) Provides Insight into the Evolution of Plant Parasitism.</title>
        <authorList>
            <person name="Liu H."/>
        </authorList>
    </citation>
    <scope>NUCLEOTIDE SEQUENCE [LARGE SCALE GENOMIC DNA]</scope>
    <source>
        <strain evidence="5">cv. Yunnan</strain>
        <tissue evidence="4">Vines</tissue>
    </source>
</reference>
<dbReference type="InterPro" id="IPR058888">
    <property type="entry name" value="LLG1-like"/>
</dbReference>
<evidence type="ECO:0000313" key="5">
    <source>
        <dbReference type="Proteomes" id="UP000249390"/>
    </source>
</evidence>
<organism evidence="4 5">
    <name type="scientific">Cuscuta australis</name>
    <dbReference type="NCBI Taxonomy" id="267555"/>
    <lineage>
        <taxon>Eukaryota</taxon>
        <taxon>Viridiplantae</taxon>
        <taxon>Streptophyta</taxon>
        <taxon>Embryophyta</taxon>
        <taxon>Tracheophyta</taxon>
        <taxon>Spermatophyta</taxon>
        <taxon>Magnoliopsida</taxon>
        <taxon>eudicotyledons</taxon>
        <taxon>Gunneridae</taxon>
        <taxon>Pentapetalae</taxon>
        <taxon>asterids</taxon>
        <taxon>lamiids</taxon>
        <taxon>Solanales</taxon>
        <taxon>Convolvulaceae</taxon>
        <taxon>Cuscuteae</taxon>
        <taxon>Cuscuta</taxon>
        <taxon>Cuscuta subgen. Grammica</taxon>
        <taxon>Cuscuta sect. Cleistogrammica</taxon>
    </lineage>
</organism>
<feature type="region of interest" description="Disordered" evidence="1">
    <location>
        <begin position="35"/>
        <end position="59"/>
    </location>
</feature>
<evidence type="ECO:0000259" key="3">
    <source>
        <dbReference type="Pfam" id="PF26578"/>
    </source>
</evidence>
<evidence type="ECO:0000256" key="1">
    <source>
        <dbReference type="SAM" id="MobiDB-lite"/>
    </source>
</evidence>
<evidence type="ECO:0000256" key="2">
    <source>
        <dbReference type="SAM" id="SignalP"/>
    </source>
</evidence>
<comment type="caution">
    <text evidence="4">The sequence shown here is derived from an EMBL/GenBank/DDBJ whole genome shotgun (WGS) entry which is preliminary data.</text>
</comment>
<sequence>MASKQRKMGRTRMPISCCIPLLLLLSSLIIPSGSHSSSGDDEDEDGVLDSKQQEASMGKRRLLQAKKNCPVDMEIQNYTAITGQCKGPKYAVQQCCDAFLTVACPLSEYLNDLTTDCASNMFSYINLLGHYSPGLISSFCKGDKVGLPCPAGNGGAAPAPTPGPADDHGGAATSPPALCLVPFLLFWMLFFSF</sequence>
<dbReference type="Pfam" id="PF26578">
    <property type="entry name" value="LLG1"/>
    <property type="match status" value="1"/>
</dbReference>
<accession>A0A328D5E1</accession>
<evidence type="ECO:0000313" key="4">
    <source>
        <dbReference type="EMBL" id="RAL41072.1"/>
    </source>
</evidence>
<dbReference type="InterPro" id="IPR039307">
    <property type="entry name" value="LORELEI-like"/>
</dbReference>